<dbReference type="InterPro" id="IPR051201">
    <property type="entry name" value="Chloro_Bact_Ser_Proteases"/>
</dbReference>
<sequence>MRLACTVLLWIAGVCQSVFGASFNPKIIDSGVVRIEITLSSGNVITGTGILINRQGYVLTNFHVIKQLIGAKDAKSIVYDGTTKNILKKNFRIVWHTREQDIALLKVSNIDVERHPLIFTDSENIAITKGIRVWSLGFSAASDIGGHKLLMPPLKDGVISIKREMTLSDTSLVTKMYETNATINSGNSGGPLLDNCGFVIGMNQSRPVSTYAQGTFWSIRSIELVKALKKNKVKFYYNKSPCQTKAIVLPLELKPNQWRLFTLLLSISLVLLLGLIFWWKFKTAPSHEGVSQYVRRELSRVLKHRQRSGQSKTGFNVSSNIDSITTQAQAPVLGILIGRGKMKGLQQTIHDKSILVGRGRDVECRIKDERVGRHHLRVGWNNEQCTFFVEDLGSVNGSWLSPEHKLEEYKPYYLQAGIEFYIADPEITLVIELPEPETITSPTSVPHASDKADS</sequence>
<dbReference type="Gene3D" id="2.60.200.20">
    <property type="match status" value="1"/>
</dbReference>
<dbReference type="PANTHER" id="PTHR43343:SF3">
    <property type="entry name" value="PROTEASE DO-LIKE 8, CHLOROPLASTIC"/>
    <property type="match status" value="1"/>
</dbReference>
<dbReference type="SUPFAM" id="SSF49879">
    <property type="entry name" value="SMAD/FHA domain"/>
    <property type="match status" value="1"/>
</dbReference>
<dbReference type="Pfam" id="PF13365">
    <property type="entry name" value="Trypsin_2"/>
    <property type="match status" value="1"/>
</dbReference>
<dbReference type="PRINTS" id="PR00834">
    <property type="entry name" value="PROTEASES2C"/>
</dbReference>
<dbReference type="Pfam" id="PF00498">
    <property type="entry name" value="FHA"/>
    <property type="match status" value="1"/>
</dbReference>
<evidence type="ECO:0000313" key="5">
    <source>
        <dbReference type="EMBL" id="VAW74393.1"/>
    </source>
</evidence>
<dbReference type="CDD" id="cd00060">
    <property type="entry name" value="FHA"/>
    <property type="match status" value="1"/>
</dbReference>
<keyword evidence="1" id="KW-0645">Protease</keyword>
<evidence type="ECO:0000256" key="3">
    <source>
        <dbReference type="SAM" id="Phobius"/>
    </source>
</evidence>
<dbReference type="AlphaFoldDB" id="A0A3B0YDS9"/>
<proteinExistence type="predicted"/>
<keyword evidence="2" id="KW-0378">Hydrolase</keyword>
<feature type="transmembrane region" description="Helical" evidence="3">
    <location>
        <begin position="258"/>
        <end position="279"/>
    </location>
</feature>
<keyword evidence="3" id="KW-1133">Transmembrane helix</keyword>
<dbReference type="GO" id="GO:0004252">
    <property type="term" value="F:serine-type endopeptidase activity"/>
    <property type="evidence" value="ECO:0007669"/>
    <property type="project" value="InterPro"/>
</dbReference>
<keyword evidence="3" id="KW-0472">Membrane</keyword>
<evidence type="ECO:0000259" key="4">
    <source>
        <dbReference type="PROSITE" id="PS50006"/>
    </source>
</evidence>
<dbReference type="InterPro" id="IPR000253">
    <property type="entry name" value="FHA_dom"/>
</dbReference>
<dbReference type="InterPro" id="IPR009003">
    <property type="entry name" value="Peptidase_S1_PA"/>
</dbReference>
<dbReference type="EMBL" id="UOFL01000058">
    <property type="protein sequence ID" value="VAW74393.1"/>
    <property type="molecule type" value="Genomic_DNA"/>
</dbReference>
<reference evidence="5" key="1">
    <citation type="submission" date="2018-06" db="EMBL/GenBank/DDBJ databases">
        <authorList>
            <person name="Zhirakovskaya E."/>
        </authorList>
    </citation>
    <scope>NUCLEOTIDE SEQUENCE</scope>
</reference>
<evidence type="ECO:0000256" key="2">
    <source>
        <dbReference type="ARBA" id="ARBA00022801"/>
    </source>
</evidence>
<feature type="domain" description="FHA" evidence="4">
    <location>
        <begin position="354"/>
        <end position="401"/>
    </location>
</feature>
<gene>
    <name evidence="5" type="ORF">MNBD_GAMMA12-150</name>
</gene>
<dbReference type="Gene3D" id="2.40.10.120">
    <property type="match status" value="1"/>
</dbReference>
<protein>
    <recommendedName>
        <fullName evidence="4">FHA domain-containing protein</fullName>
    </recommendedName>
</protein>
<dbReference type="PANTHER" id="PTHR43343">
    <property type="entry name" value="PEPTIDASE S12"/>
    <property type="match status" value="1"/>
</dbReference>
<keyword evidence="3" id="KW-0812">Transmembrane</keyword>
<dbReference type="GO" id="GO:0006508">
    <property type="term" value="P:proteolysis"/>
    <property type="evidence" value="ECO:0007669"/>
    <property type="project" value="UniProtKB-KW"/>
</dbReference>
<evidence type="ECO:0000256" key="1">
    <source>
        <dbReference type="ARBA" id="ARBA00022670"/>
    </source>
</evidence>
<organism evidence="5">
    <name type="scientific">hydrothermal vent metagenome</name>
    <dbReference type="NCBI Taxonomy" id="652676"/>
    <lineage>
        <taxon>unclassified sequences</taxon>
        <taxon>metagenomes</taxon>
        <taxon>ecological metagenomes</taxon>
    </lineage>
</organism>
<dbReference type="SUPFAM" id="SSF50494">
    <property type="entry name" value="Trypsin-like serine proteases"/>
    <property type="match status" value="1"/>
</dbReference>
<accession>A0A3B0YDS9</accession>
<dbReference type="InterPro" id="IPR001940">
    <property type="entry name" value="Peptidase_S1C"/>
</dbReference>
<dbReference type="InterPro" id="IPR008984">
    <property type="entry name" value="SMAD_FHA_dom_sf"/>
</dbReference>
<name>A0A3B0YDS9_9ZZZZ</name>
<dbReference type="PROSITE" id="PS50006">
    <property type="entry name" value="FHA_DOMAIN"/>
    <property type="match status" value="1"/>
</dbReference>